<dbReference type="Proteomes" id="UP001163152">
    <property type="component" value="Chromosome"/>
</dbReference>
<evidence type="ECO:0008006" key="4">
    <source>
        <dbReference type="Google" id="ProtNLM"/>
    </source>
</evidence>
<name>A0A9E9CBN2_9CYAN</name>
<dbReference type="KEGG" id="tsin:OXH18_02280"/>
<evidence type="ECO:0000256" key="1">
    <source>
        <dbReference type="SAM" id="SignalP"/>
    </source>
</evidence>
<sequence>MSKLLRTSLLLPTILLLLGRSSTPVHSQEYQGCFLIDFDGVLVDLGEICPSPTQVVSSENSPELGTGDIQVTLRWTTTDDLDLAVTDPSGDTVTYFNRSIGSGGQLDVDANANCIEPTSSPIENIFWPPSQAPQGQYTIAVNLFQRCAGSGPIPFNLTLLVQGNTETLTGTVDEQNPVATFPFSLPRSQ</sequence>
<evidence type="ECO:0000313" key="3">
    <source>
        <dbReference type="Proteomes" id="UP001163152"/>
    </source>
</evidence>
<accession>A0A9E9CBN2</accession>
<organism evidence="2 3">
    <name type="scientific">Thermocoleostomius sinensis A174</name>
    <dbReference type="NCBI Taxonomy" id="2016057"/>
    <lineage>
        <taxon>Bacteria</taxon>
        <taxon>Bacillati</taxon>
        <taxon>Cyanobacteriota</taxon>
        <taxon>Cyanophyceae</taxon>
        <taxon>Oculatellales</taxon>
        <taxon>Oculatellaceae</taxon>
        <taxon>Thermocoleostomius</taxon>
    </lineage>
</organism>
<dbReference type="EMBL" id="CP113797">
    <property type="protein sequence ID" value="WAL60845.1"/>
    <property type="molecule type" value="Genomic_DNA"/>
</dbReference>
<reference evidence="2" key="1">
    <citation type="submission" date="2022-12" db="EMBL/GenBank/DDBJ databases">
        <title>Polyphasic identification of a Novel Hot-Spring Cyanobacterium Ocullathermofonsia sinensis gen nov. sp. nov. and Genomic Insights on its Adaptations to the Thermal Habitat.</title>
        <authorList>
            <person name="Daroch M."/>
            <person name="Tang J."/>
            <person name="Jiang Y."/>
        </authorList>
    </citation>
    <scope>NUCLEOTIDE SEQUENCE</scope>
    <source>
        <strain evidence="2">PKUAC-SCTA174</strain>
    </source>
</reference>
<gene>
    <name evidence="2" type="ORF">OXH18_02280</name>
</gene>
<feature type="signal peptide" evidence="1">
    <location>
        <begin position="1"/>
        <end position="27"/>
    </location>
</feature>
<dbReference type="RefSeq" id="WP_268610801.1">
    <property type="nucleotide sequence ID" value="NZ_CP113797.1"/>
</dbReference>
<proteinExistence type="predicted"/>
<protein>
    <recommendedName>
        <fullName evidence="4">DUF2808 domain-containing protein</fullName>
    </recommendedName>
</protein>
<evidence type="ECO:0000313" key="2">
    <source>
        <dbReference type="EMBL" id="WAL60845.1"/>
    </source>
</evidence>
<keyword evidence="1" id="KW-0732">Signal</keyword>
<dbReference type="AlphaFoldDB" id="A0A9E9CBN2"/>
<dbReference type="Gene3D" id="2.60.120.380">
    <property type="match status" value="1"/>
</dbReference>
<keyword evidence="3" id="KW-1185">Reference proteome</keyword>
<feature type="chain" id="PRO_5039404508" description="DUF2808 domain-containing protein" evidence="1">
    <location>
        <begin position="28"/>
        <end position="189"/>
    </location>
</feature>